<proteinExistence type="predicted"/>
<comment type="caution">
    <text evidence="2">The sequence shown here is derived from an EMBL/GenBank/DDBJ whole genome shotgun (WGS) entry which is preliminary data.</text>
</comment>
<protein>
    <submittedName>
        <fullName evidence="2">Uncharacterized protein</fullName>
    </submittedName>
</protein>
<accession>A0ABX1VI18</accession>
<feature type="transmembrane region" description="Helical" evidence="1">
    <location>
        <begin position="63"/>
        <end position="81"/>
    </location>
</feature>
<evidence type="ECO:0000256" key="1">
    <source>
        <dbReference type="SAM" id="Phobius"/>
    </source>
</evidence>
<dbReference type="Proteomes" id="UP000609651">
    <property type="component" value="Unassembled WGS sequence"/>
</dbReference>
<keyword evidence="1" id="KW-0812">Transmembrane</keyword>
<dbReference type="RefSeq" id="WP_171188785.1">
    <property type="nucleotide sequence ID" value="NZ_WTPX01000120.1"/>
</dbReference>
<keyword evidence="1" id="KW-1133">Transmembrane helix</keyword>
<evidence type="ECO:0000313" key="2">
    <source>
        <dbReference type="EMBL" id="NNJ27096.1"/>
    </source>
</evidence>
<dbReference type="EMBL" id="WTPX01000120">
    <property type="protein sequence ID" value="NNJ27096.1"/>
    <property type="molecule type" value="Genomic_DNA"/>
</dbReference>
<name>A0ABX1VI18_9PLAN</name>
<organism evidence="2 3">
    <name type="scientific">Alienimonas chondri</name>
    <dbReference type="NCBI Taxonomy" id="2681879"/>
    <lineage>
        <taxon>Bacteria</taxon>
        <taxon>Pseudomonadati</taxon>
        <taxon>Planctomycetota</taxon>
        <taxon>Planctomycetia</taxon>
        <taxon>Planctomycetales</taxon>
        <taxon>Planctomycetaceae</taxon>
        <taxon>Alienimonas</taxon>
    </lineage>
</organism>
<feature type="transmembrane region" description="Helical" evidence="1">
    <location>
        <begin position="21"/>
        <end position="43"/>
    </location>
</feature>
<keyword evidence="1" id="KW-0472">Membrane</keyword>
<evidence type="ECO:0000313" key="3">
    <source>
        <dbReference type="Proteomes" id="UP000609651"/>
    </source>
</evidence>
<gene>
    <name evidence="2" type="ORF">LzC2_31930</name>
</gene>
<reference evidence="2 3" key="1">
    <citation type="journal article" date="2020" name="Syst. Appl. Microbiol.">
        <title>Alienimonas chondri sp. nov., a novel planctomycete isolated from the biofilm of the red alga Chondrus crispus.</title>
        <authorList>
            <person name="Vitorino I."/>
            <person name="Albuquerque L."/>
            <person name="Wiegand S."/>
            <person name="Kallscheuer N."/>
            <person name="da Costa M.S."/>
            <person name="Lobo-da-Cunha A."/>
            <person name="Jogler C."/>
            <person name="Lage O.M."/>
        </authorList>
    </citation>
    <scope>NUCLEOTIDE SEQUENCE [LARGE SCALE GENOMIC DNA]</scope>
    <source>
        <strain evidence="2 3">LzC2</strain>
    </source>
</reference>
<sequence>MTAAADDRSVDAVTRFKRSAGIVLLLFIALYGAACATAVVFYWLDYFDTPEPQRPVRSAGFYFHNFVLAPVLCSLASFAAWKRFKEC</sequence>
<keyword evidence="3" id="KW-1185">Reference proteome</keyword>